<keyword evidence="1" id="KW-0732">Signal</keyword>
<dbReference type="RefSeq" id="XP_019640056.1">
    <property type="nucleotide sequence ID" value="XM_019784497.1"/>
</dbReference>
<accession>A0A6P5AE55</accession>
<feature type="chain" id="PRO_5028072349" evidence="1">
    <location>
        <begin position="30"/>
        <end position="175"/>
    </location>
</feature>
<proteinExistence type="predicted"/>
<dbReference type="GeneID" id="109481868"/>
<evidence type="ECO:0000313" key="2">
    <source>
        <dbReference type="Proteomes" id="UP000515135"/>
    </source>
</evidence>
<dbReference type="Proteomes" id="UP000515135">
    <property type="component" value="Unplaced"/>
</dbReference>
<sequence length="175" mass="19001">MTCRADCCVFPLLGGIVFVFCALVGCCTAVPTPWPSTGYGCVYDGKVYSPGETIYEQPGCMGHGAYCTDGGDIIQWDNFGFKCCEHDGDYYEGGETVTIGGVTCYCEGSDNEDPAPMICPETTTVPVITPTSPTGSINEEEEDEMQAWYDDFMELMSKMLTAVQKLKKCSTLPTF</sequence>
<dbReference type="AlphaFoldDB" id="A0A6P5AE55"/>
<name>A0A6P5AE55_BRABE</name>
<dbReference type="OrthoDB" id="10010063at2759"/>
<reference evidence="3" key="1">
    <citation type="submission" date="2025-08" db="UniProtKB">
        <authorList>
            <consortium name="RefSeq"/>
        </authorList>
    </citation>
    <scope>IDENTIFICATION</scope>
    <source>
        <tissue evidence="3">Gonad</tissue>
    </source>
</reference>
<organism evidence="2 3">
    <name type="scientific">Branchiostoma belcheri</name>
    <name type="common">Amphioxus</name>
    <dbReference type="NCBI Taxonomy" id="7741"/>
    <lineage>
        <taxon>Eukaryota</taxon>
        <taxon>Metazoa</taxon>
        <taxon>Chordata</taxon>
        <taxon>Cephalochordata</taxon>
        <taxon>Leptocardii</taxon>
        <taxon>Amphioxiformes</taxon>
        <taxon>Branchiostomatidae</taxon>
        <taxon>Branchiostoma</taxon>
    </lineage>
</organism>
<gene>
    <name evidence="3" type="primary">LOC109481868</name>
</gene>
<evidence type="ECO:0000313" key="3">
    <source>
        <dbReference type="RefSeq" id="XP_019640056.1"/>
    </source>
</evidence>
<feature type="signal peptide" evidence="1">
    <location>
        <begin position="1"/>
        <end position="29"/>
    </location>
</feature>
<protein>
    <submittedName>
        <fullName evidence="3">Uncharacterized protein LOC109481868</fullName>
    </submittedName>
</protein>
<dbReference type="KEGG" id="bbel:109481868"/>
<dbReference type="PROSITE" id="PS51257">
    <property type="entry name" value="PROKAR_LIPOPROTEIN"/>
    <property type="match status" value="1"/>
</dbReference>
<evidence type="ECO:0000256" key="1">
    <source>
        <dbReference type="SAM" id="SignalP"/>
    </source>
</evidence>
<keyword evidence="2" id="KW-1185">Reference proteome</keyword>